<dbReference type="PANTHER" id="PTHR43205">
    <property type="entry name" value="PROSTAGLANDIN REDUCTASE"/>
    <property type="match status" value="1"/>
</dbReference>
<proteinExistence type="predicted"/>
<reference evidence="3 4" key="1">
    <citation type="submission" date="2023-12" db="EMBL/GenBank/DDBJ databases">
        <title>A high-quality genome assembly for Dillenia turbinata (Dilleniales).</title>
        <authorList>
            <person name="Chanderbali A."/>
        </authorList>
    </citation>
    <scope>NUCLEOTIDE SEQUENCE [LARGE SCALE GENOMIC DNA]</scope>
    <source>
        <strain evidence="3">LSX21</strain>
        <tissue evidence="3">Leaf</tissue>
    </source>
</reference>
<gene>
    <name evidence="3" type="ORF">RJ641_027027</name>
</gene>
<dbReference type="EMBL" id="JBAMMX010000004">
    <property type="protein sequence ID" value="KAK6941650.1"/>
    <property type="molecule type" value="Genomic_DNA"/>
</dbReference>
<sequence length="254" mass="27908">MEVTNKYVIIKSQVDGAPKESDFELQTEKLELSVEAGSKNIIVKNIYVSIDPYQLNRMKSQSSSQKTSSFAVGIKPGEAIDTYGVGRVVASENAEFEKGDLVELLKTTLGFDDAFNYKEETDLKSTLKRYFPEGIDIYFDNVGGAMLEVAVANMNIFGRVAVCGVISEYTDAGKRAAPDMLDVVYKRITIRGFLAGDLINLFGEFISSTVDYLRSGEMKVIEDISKGVETVPSAFVGLFRGDNVGKKIVQIADE</sequence>
<protein>
    <submittedName>
        <fullName evidence="3">Oxidoreductase, N-terminal domain</fullName>
    </submittedName>
</protein>
<dbReference type="Proteomes" id="UP001370490">
    <property type="component" value="Unassembled WGS sequence"/>
</dbReference>
<evidence type="ECO:0000259" key="2">
    <source>
        <dbReference type="Pfam" id="PF16884"/>
    </source>
</evidence>
<dbReference type="SUPFAM" id="SSF51735">
    <property type="entry name" value="NAD(P)-binding Rossmann-fold domains"/>
    <property type="match status" value="1"/>
</dbReference>
<name>A0AAN8VXJ3_9MAGN</name>
<dbReference type="InterPro" id="IPR011032">
    <property type="entry name" value="GroES-like_sf"/>
</dbReference>
<dbReference type="Gene3D" id="3.90.180.10">
    <property type="entry name" value="Medium-chain alcohol dehydrogenases, catalytic domain"/>
    <property type="match status" value="2"/>
</dbReference>
<dbReference type="PANTHER" id="PTHR43205:SF12">
    <property type="entry name" value="OS06G0602900 PROTEIN"/>
    <property type="match status" value="1"/>
</dbReference>
<keyword evidence="4" id="KW-1185">Reference proteome</keyword>
<dbReference type="InterPro" id="IPR045010">
    <property type="entry name" value="MDR_fam"/>
</dbReference>
<organism evidence="3 4">
    <name type="scientific">Dillenia turbinata</name>
    <dbReference type="NCBI Taxonomy" id="194707"/>
    <lineage>
        <taxon>Eukaryota</taxon>
        <taxon>Viridiplantae</taxon>
        <taxon>Streptophyta</taxon>
        <taxon>Embryophyta</taxon>
        <taxon>Tracheophyta</taxon>
        <taxon>Spermatophyta</taxon>
        <taxon>Magnoliopsida</taxon>
        <taxon>eudicotyledons</taxon>
        <taxon>Gunneridae</taxon>
        <taxon>Pentapetalae</taxon>
        <taxon>Dilleniales</taxon>
        <taxon>Dilleniaceae</taxon>
        <taxon>Dillenia</taxon>
    </lineage>
</organism>
<dbReference type="SUPFAM" id="SSF50129">
    <property type="entry name" value="GroES-like"/>
    <property type="match status" value="1"/>
</dbReference>
<evidence type="ECO:0000313" key="3">
    <source>
        <dbReference type="EMBL" id="KAK6941650.1"/>
    </source>
</evidence>
<dbReference type="Pfam" id="PF16884">
    <property type="entry name" value="ADH_N_2"/>
    <property type="match status" value="1"/>
</dbReference>
<dbReference type="AlphaFoldDB" id="A0AAN8VXJ3"/>
<feature type="domain" description="Oxidoreductase N-terminal" evidence="2">
    <location>
        <begin position="6"/>
        <end position="103"/>
    </location>
</feature>
<dbReference type="InterPro" id="IPR036291">
    <property type="entry name" value="NAD(P)-bd_dom_sf"/>
</dbReference>
<evidence type="ECO:0000313" key="4">
    <source>
        <dbReference type="Proteomes" id="UP001370490"/>
    </source>
</evidence>
<comment type="caution">
    <text evidence="3">The sequence shown here is derived from an EMBL/GenBank/DDBJ whole genome shotgun (WGS) entry which is preliminary data.</text>
</comment>
<accession>A0AAN8VXJ3</accession>
<evidence type="ECO:0000256" key="1">
    <source>
        <dbReference type="ARBA" id="ARBA00023002"/>
    </source>
</evidence>
<keyword evidence="1" id="KW-0560">Oxidoreductase</keyword>
<dbReference type="GO" id="GO:0016628">
    <property type="term" value="F:oxidoreductase activity, acting on the CH-CH group of donors, NAD or NADP as acceptor"/>
    <property type="evidence" value="ECO:0007669"/>
    <property type="project" value="InterPro"/>
</dbReference>
<dbReference type="InterPro" id="IPR041694">
    <property type="entry name" value="ADH_N_2"/>
</dbReference>